<dbReference type="Proteomes" id="UP000831156">
    <property type="component" value="Chromosome 12"/>
</dbReference>
<feature type="compositionally biased region" description="Acidic residues" evidence="1">
    <location>
        <begin position="155"/>
        <end position="207"/>
    </location>
</feature>
<feature type="compositionally biased region" description="Basic and acidic residues" evidence="1">
    <location>
        <begin position="76"/>
        <end position="94"/>
    </location>
</feature>
<reference evidence="2" key="1">
    <citation type="submission" date="2016-09" db="EMBL/GenBank/DDBJ databases">
        <authorList>
            <consortium name="Pathogen Informatics"/>
            <person name="Sun Q."/>
            <person name="Inoue M."/>
        </authorList>
    </citation>
    <scope>NUCLEOTIDE SEQUENCE</scope>
</reference>
<gene>
    <name evidence="2" type="ORF">PGABG01_1206400</name>
</gene>
<protein>
    <submittedName>
        <fullName evidence="2">Uncharacterized protein</fullName>
    </submittedName>
</protein>
<feature type="region of interest" description="Disordered" evidence="1">
    <location>
        <begin position="135"/>
        <end position="250"/>
    </location>
</feature>
<proteinExistence type="predicted"/>
<keyword evidence="3" id="KW-1185">Reference proteome</keyword>
<feature type="region of interest" description="Disordered" evidence="1">
    <location>
        <begin position="72"/>
        <end position="99"/>
    </location>
</feature>
<organism evidence="2 3">
    <name type="scientific">Plasmodium gaboni</name>
    <dbReference type="NCBI Taxonomy" id="647221"/>
    <lineage>
        <taxon>Eukaryota</taxon>
        <taxon>Sar</taxon>
        <taxon>Alveolata</taxon>
        <taxon>Apicomplexa</taxon>
        <taxon>Aconoidasida</taxon>
        <taxon>Haemosporida</taxon>
        <taxon>Plasmodiidae</taxon>
        <taxon>Plasmodium</taxon>
        <taxon>Plasmodium (Laverania)</taxon>
    </lineage>
</organism>
<name>A0ABY1UQ05_9APIC</name>
<evidence type="ECO:0000256" key="1">
    <source>
        <dbReference type="SAM" id="MobiDB-lite"/>
    </source>
</evidence>
<feature type="compositionally biased region" description="Basic and acidic residues" evidence="1">
    <location>
        <begin position="229"/>
        <end position="240"/>
    </location>
</feature>
<dbReference type="EMBL" id="LT969435">
    <property type="protein sequence ID" value="SOV16211.1"/>
    <property type="molecule type" value="Genomic_DNA"/>
</dbReference>
<feature type="compositionally biased region" description="Basic and acidic residues" evidence="1">
    <location>
        <begin position="208"/>
        <end position="222"/>
    </location>
</feature>
<evidence type="ECO:0000313" key="3">
    <source>
        <dbReference type="Proteomes" id="UP000831156"/>
    </source>
</evidence>
<accession>A0ABY1UQ05</accession>
<feature type="compositionally biased region" description="Polar residues" evidence="1">
    <location>
        <begin position="135"/>
        <end position="148"/>
    </location>
</feature>
<evidence type="ECO:0000313" key="2">
    <source>
        <dbReference type="EMBL" id="SOV16211.1"/>
    </source>
</evidence>
<sequence length="398" mass="47041">MSDYFTILSNIFTSTSLKKKYSSRQSTKSRTNEKRVKLIRLRNGHFRRIVDISNIDEKSIFPKSCTFASISSASNENDRKNSTEDTKEPEDNLYEKSNTSSSISIIINFDESDENKSAQDNHSIDTLSDISFTQTSRKSMEIESNTCASYREVEREEIEEEEEEEEEEDEDEEKEQEEEEVEEEEKEEEEEEVEEDEEEEKEEEEDEGLKTEEEKEEDKEVQPEEELIEEKKEEEKKNEEEEKNLEAPSKTLMKGVKTNIYFLSTKERIEALMCYNYISNAIIFEKGKFLRYIFMNNVNNIIVNGHMIDTLCKKEKIKYILPSNSIIIESNDFIKPLIIEFDSNISKKIFVKHLKMVDSFKLDDKIYREYLNDLSEHERDRLKHVESFYSNAIKVHNT</sequence>